<feature type="transmembrane region" description="Helical" evidence="1">
    <location>
        <begin position="135"/>
        <end position="154"/>
    </location>
</feature>
<evidence type="ECO:0000313" key="2">
    <source>
        <dbReference type="EMBL" id="PXY00926.1"/>
    </source>
</evidence>
<feature type="transmembrane region" description="Helical" evidence="1">
    <location>
        <begin position="160"/>
        <end position="180"/>
    </location>
</feature>
<evidence type="ECO:0000256" key="1">
    <source>
        <dbReference type="SAM" id="Phobius"/>
    </source>
</evidence>
<dbReference type="EMBL" id="QFLI01000005">
    <property type="protein sequence ID" value="PXY00926.1"/>
    <property type="molecule type" value="Genomic_DNA"/>
</dbReference>
<evidence type="ECO:0000313" key="3">
    <source>
        <dbReference type="Proteomes" id="UP000248079"/>
    </source>
</evidence>
<dbReference type="Proteomes" id="UP000248079">
    <property type="component" value="Unassembled WGS sequence"/>
</dbReference>
<organism evidence="2 3">
    <name type="scientific">Marinifilum breve</name>
    <dbReference type="NCBI Taxonomy" id="2184082"/>
    <lineage>
        <taxon>Bacteria</taxon>
        <taxon>Pseudomonadati</taxon>
        <taxon>Bacteroidota</taxon>
        <taxon>Bacteroidia</taxon>
        <taxon>Marinilabiliales</taxon>
        <taxon>Marinifilaceae</taxon>
    </lineage>
</organism>
<feature type="transmembrane region" description="Helical" evidence="1">
    <location>
        <begin position="243"/>
        <end position="269"/>
    </location>
</feature>
<feature type="transmembrane region" description="Helical" evidence="1">
    <location>
        <begin position="12"/>
        <end position="37"/>
    </location>
</feature>
<protein>
    <submittedName>
        <fullName evidence="2">Uncharacterized protein</fullName>
    </submittedName>
</protein>
<keyword evidence="1" id="KW-0472">Membrane</keyword>
<proteinExistence type="predicted"/>
<accession>A0A2V3ZX62</accession>
<keyword evidence="1" id="KW-0812">Transmembrane</keyword>
<comment type="caution">
    <text evidence="2">The sequence shown here is derived from an EMBL/GenBank/DDBJ whole genome shotgun (WGS) entry which is preliminary data.</text>
</comment>
<gene>
    <name evidence="2" type="ORF">DF185_13600</name>
</gene>
<reference evidence="2 3" key="1">
    <citation type="submission" date="2018-05" db="EMBL/GenBank/DDBJ databases">
        <title>Marinifilum breve JC075T sp. nov., a marine bacterium isolated from Yongle Blue Hole in the South China Sea.</title>
        <authorList>
            <person name="Fu T."/>
        </authorList>
    </citation>
    <scope>NUCLEOTIDE SEQUENCE [LARGE SCALE GENOMIC DNA]</scope>
    <source>
        <strain evidence="2 3">JC075</strain>
    </source>
</reference>
<sequence>MDTDPTMTSYFLISIIIGWVMQTVFLIPPVLVVNTLLGAKIKLNTKKAIDAEYEHLTEDERNTLSYSILEQMYGKLPSAEMEDGSEGFKIETGKDAIRLKRTIEYIVREIQPNNEEISELLENNASFYKEEMKRVFFGAKAVMVVMIIALVIITLSQNEIGGVIAMLLMGGFYITFYYYSAKRPIYLLRKDEEKGKVFDSSLLSQSIKSIWGPGKYKTRHYDVNDGRVSRNYGREAEDSIMNLVIKLIATVITSIIALFLSPIYIFYYFCSNYWGNCLNPFKNTEKWMKEEYDFDYSKKLTEEIMAEVN</sequence>
<keyword evidence="3" id="KW-1185">Reference proteome</keyword>
<dbReference type="AlphaFoldDB" id="A0A2V3ZX62"/>
<name>A0A2V3ZX62_9BACT</name>
<keyword evidence="1" id="KW-1133">Transmembrane helix</keyword>